<feature type="domain" description="Peptidase S8 pro-domain" evidence="3">
    <location>
        <begin position="36"/>
        <end position="99"/>
    </location>
</feature>
<evidence type="ECO:0000313" key="5">
    <source>
        <dbReference type="Proteomes" id="UP000193380"/>
    </source>
</evidence>
<feature type="signal peptide" evidence="2">
    <location>
        <begin position="1"/>
        <end position="25"/>
    </location>
</feature>
<reference evidence="4" key="2">
    <citation type="submission" date="2014-03" db="EMBL/GenBank/DDBJ databases">
        <authorList>
            <person name="Genoscope - CEA"/>
        </authorList>
    </citation>
    <scope>NUCLEOTIDE SEQUENCE</scope>
</reference>
<dbReference type="EMBL" id="FR909262">
    <property type="protein sequence ID" value="CDQ89146.1"/>
    <property type="molecule type" value="Genomic_DNA"/>
</dbReference>
<accession>A0A060YBP3</accession>
<evidence type="ECO:0000256" key="1">
    <source>
        <dbReference type="SAM" id="MobiDB-lite"/>
    </source>
</evidence>
<organism evidence="4 5">
    <name type="scientific">Oncorhynchus mykiss</name>
    <name type="common">Rainbow trout</name>
    <name type="synonym">Salmo gairdneri</name>
    <dbReference type="NCBI Taxonomy" id="8022"/>
    <lineage>
        <taxon>Eukaryota</taxon>
        <taxon>Metazoa</taxon>
        <taxon>Chordata</taxon>
        <taxon>Craniata</taxon>
        <taxon>Vertebrata</taxon>
        <taxon>Euteleostomi</taxon>
        <taxon>Actinopterygii</taxon>
        <taxon>Neopterygii</taxon>
        <taxon>Teleostei</taxon>
        <taxon>Protacanthopterygii</taxon>
        <taxon>Salmoniformes</taxon>
        <taxon>Salmonidae</taxon>
        <taxon>Salmoninae</taxon>
        <taxon>Oncorhynchus</taxon>
    </lineage>
</organism>
<dbReference type="InterPro" id="IPR032815">
    <property type="entry name" value="S8_pro-domain"/>
</dbReference>
<evidence type="ECO:0000313" key="4">
    <source>
        <dbReference type="EMBL" id="CDQ89146.1"/>
    </source>
</evidence>
<dbReference type="SUPFAM" id="SSF54897">
    <property type="entry name" value="Protease propeptides/inhibitors"/>
    <property type="match status" value="1"/>
</dbReference>
<reference evidence="4" key="1">
    <citation type="journal article" date="2014" name="Nat. Commun.">
        <title>The rainbow trout genome provides novel insights into evolution after whole-genome duplication in vertebrates.</title>
        <authorList>
            <person name="Berthelot C."/>
            <person name="Brunet F."/>
            <person name="Chalopin D."/>
            <person name="Juanchich A."/>
            <person name="Bernard M."/>
            <person name="Noel B."/>
            <person name="Bento P."/>
            <person name="Da Silva C."/>
            <person name="Labadie K."/>
            <person name="Alberti A."/>
            <person name="Aury J.M."/>
            <person name="Louis A."/>
            <person name="Dehais P."/>
            <person name="Bardou P."/>
            <person name="Montfort J."/>
            <person name="Klopp C."/>
            <person name="Cabau C."/>
            <person name="Gaspin C."/>
            <person name="Thorgaard G.H."/>
            <person name="Boussaha M."/>
            <person name="Quillet E."/>
            <person name="Guyomard R."/>
            <person name="Galiana D."/>
            <person name="Bobe J."/>
            <person name="Volff J.N."/>
            <person name="Genet C."/>
            <person name="Wincker P."/>
            <person name="Jaillon O."/>
            <person name="Roest Crollius H."/>
            <person name="Guiguen Y."/>
        </authorList>
    </citation>
    <scope>NUCLEOTIDE SEQUENCE [LARGE SCALE GENOMIC DNA]</scope>
</reference>
<dbReference type="InterPro" id="IPR038466">
    <property type="entry name" value="S8_pro-domain_sf"/>
</dbReference>
<evidence type="ECO:0000256" key="2">
    <source>
        <dbReference type="SAM" id="SignalP"/>
    </source>
</evidence>
<feature type="region of interest" description="Disordered" evidence="1">
    <location>
        <begin position="67"/>
        <end position="135"/>
    </location>
</feature>
<protein>
    <recommendedName>
        <fullName evidence="3">Peptidase S8 pro-domain domain-containing protein</fullName>
    </recommendedName>
</protein>
<dbReference type="STRING" id="8022.A0A060YBP3"/>
<feature type="compositionally biased region" description="Basic residues" evidence="1">
    <location>
        <begin position="79"/>
        <end position="90"/>
    </location>
</feature>
<feature type="compositionally biased region" description="Basic residues" evidence="1">
    <location>
        <begin position="98"/>
        <end position="121"/>
    </location>
</feature>
<sequence>MLGSLRYGTAVGLILLNSLVLATQATEEGIFTNHLLVQLHEGAHDEAHQLATEHGFQSSRKLPFGEGLFHFYPQDTPQRRSKRSLRHRQRLEKDRRVSKTHTRARTHTHTCTHTHTHRHPGSHGNRPSSNATPKK</sequence>
<dbReference type="Pfam" id="PF16470">
    <property type="entry name" value="S8_pro-domain"/>
    <property type="match status" value="1"/>
</dbReference>
<dbReference type="PaxDb" id="8022-A0A060YBP3"/>
<name>A0A060YBP3_ONCMY</name>
<evidence type="ECO:0000259" key="3">
    <source>
        <dbReference type="Pfam" id="PF16470"/>
    </source>
</evidence>
<dbReference type="AlphaFoldDB" id="A0A060YBP3"/>
<feature type="compositionally biased region" description="Polar residues" evidence="1">
    <location>
        <begin position="125"/>
        <end position="135"/>
    </location>
</feature>
<keyword evidence="2" id="KW-0732">Signal</keyword>
<gene>
    <name evidence="4" type="ORF">GSONMT00024623001</name>
</gene>
<dbReference type="Gene3D" id="3.30.70.850">
    <property type="entry name" value="Peptidase S8, pro-domain"/>
    <property type="match status" value="1"/>
</dbReference>
<feature type="chain" id="PRO_5001596858" description="Peptidase S8 pro-domain domain-containing protein" evidence="2">
    <location>
        <begin position="26"/>
        <end position="135"/>
    </location>
</feature>
<dbReference type="Proteomes" id="UP000193380">
    <property type="component" value="Unassembled WGS sequence"/>
</dbReference>
<proteinExistence type="predicted"/>